<name>A0ABR1J5P6_9AGAR</name>
<dbReference type="Proteomes" id="UP001498398">
    <property type="component" value="Unassembled WGS sequence"/>
</dbReference>
<evidence type="ECO:0000259" key="3">
    <source>
        <dbReference type="Pfam" id="PF20152"/>
    </source>
</evidence>
<gene>
    <name evidence="4" type="ORF">VKT23_014213</name>
</gene>
<feature type="transmembrane region" description="Helical" evidence="2">
    <location>
        <begin position="97"/>
        <end position="119"/>
    </location>
</feature>
<evidence type="ECO:0000313" key="5">
    <source>
        <dbReference type="Proteomes" id="UP001498398"/>
    </source>
</evidence>
<evidence type="ECO:0000313" key="4">
    <source>
        <dbReference type="EMBL" id="KAK7447000.1"/>
    </source>
</evidence>
<accession>A0ABR1J5P6</accession>
<feature type="domain" description="DUF6534" evidence="3">
    <location>
        <begin position="181"/>
        <end position="278"/>
    </location>
</feature>
<sequence>MDPSTPPVDSQTLLVIGPVLIGGLFSYLLLGIVFMQLYFYYISFPNDKLVFKVTVYTLFILDLCQTVGITSTVWHFLCSGWGRPEHLFLTDWGFAMIPLFSGVSSAGVQLFFVWRIYVLGTLQTHSTASKVFWNTMIVIIVCVSLAQSIGAIVSTARWFSINDIRKFDIIYGSAATWLAGSAIADVLIAACMITLLNTARSKGRKQYPLNSAASKRTDDLLSRLIRNSVETGAITAGAAVLELIFFLRLSNTGLHLAVALGLSKLYTNTLYASVNARAAFERDHSSSASRSGTSSHIRSDDMGTTSRGAWNRRPYVSAEVGSQNSANVIYFTRQTEIDDKNNHANDSPGDESGSIIPMVRMQKDSSDHDDFSRPRLGV</sequence>
<keyword evidence="2" id="KW-0472">Membrane</keyword>
<organism evidence="4 5">
    <name type="scientific">Marasmiellus scandens</name>
    <dbReference type="NCBI Taxonomy" id="2682957"/>
    <lineage>
        <taxon>Eukaryota</taxon>
        <taxon>Fungi</taxon>
        <taxon>Dikarya</taxon>
        <taxon>Basidiomycota</taxon>
        <taxon>Agaricomycotina</taxon>
        <taxon>Agaricomycetes</taxon>
        <taxon>Agaricomycetidae</taxon>
        <taxon>Agaricales</taxon>
        <taxon>Marasmiineae</taxon>
        <taxon>Omphalotaceae</taxon>
        <taxon>Marasmiellus</taxon>
    </lineage>
</organism>
<proteinExistence type="predicted"/>
<protein>
    <recommendedName>
        <fullName evidence="3">DUF6534 domain-containing protein</fullName>
    </recommendedName>
</protein>
<evidence type="ECO:0000256" key="1">
    <source>
        <dbReference type="SAM" id="MobiDB-lite"/>
    </source>
</evidence>
<feature type="region of interest" description="Disordered" evidence="1">
    <location>
        <begin position="282"/>
        <end position="310"/>
    </location>
</feature>
<keyword evidence="5" id="KW-1185">Reference proteome</keyword>
<feature type="transmembrane region" description="Helical" evidence="2">
    <location>
        <begin position="174"/>
        <end position="196"/>
    </location>
</feature>
<reference evidence="4 5" key="1">
    <citation type="submission" date="2024-01" db="EMBL/GenBank/DDBJ databases">
        <title>A draft genome for the cacao thread blight pathogen Marasmiellus scandens.</title>
        <authorList>
            <person name="Baruah I.K."/>
            <person name="Leung J."/>
            <person name="Bukari Y."/>
            <person name="Amoako-Attah I."/>
            <person name="Meinhardt L.W."/>
            <person name="Bailey B.A."/>
            <person name="Cohen S.P."/>
        </authorList>
    </citation>
    <scope>NUCLEOTIDE SEQUENCE [LARGE SCALE GENOMIC DNA]</scope>
    <source>
        <strain evidence="4 5">GH-19</strain>
    </source>
</reference>
<comment type="caution">
    <text evidence="4">The sequence shown here is derived from an EMBL/GenBank/DDBJ whole genome shotgun (WGS) entry which is preliminary data.</text>
</comment>
<feature type="transmembrane region" description="Helical" evidence="2">
    <location>
        <begin position="53"/>
        <end position="77"/>
    </location>
</feature>
<feature type="compositionally biased region" description="Low complexity" evidence="1">
    <location>
        <begin position="286"/>
        <end position="296"/>
    </location>
</feature>
<keyword evidence="2" id="KW-1133">Transmembrane helix</keyword>
<dbReference type="PANTHER" id="PTHR40465">
    <property type="entry name" value="CHROMOSOME 1, WHOLE GENOME SHOTGUN SEQUENCE"/>
    <property type="match status" value="1"/>
</dbReference>
<dbReference type="InterPro" id="IPR045339">
    <property type="entry name" value="DUF6534"/>
</dbReference>
<keyword evidence="2" id="KW-0812">Transmembrane</keyword>
<feature type="transmembrane region" description="Helical" evidence="2">
    <location>
        <begin position="131"/>
        <end position="154"/>
    </location>
</feature>
<dbReference type="PANTHER" id="PTHR40465:SF1">
    <property type="entry name" value="DUF6534 DOMAIN-CONTAINING PROTEIN"/>
    <property type="match status" value="1"/>
</dbReference>
<evidence type="ECO:0000256" key="2">
    <source>
        <dbReference type="SAM" id="Phobius"/>
    </source>
</evidence>
<dbReference type="EMBL" id="JBANRG010000042">
    <property type="protein sequence ID" value="KAK7447000.1"/>
    <property type="molecule type" value="Genomic_DNA"/>
</dbReference>
<feature type="transmembrane region" description="Helical" evidence="2">
    <location>
        <begin position="12"/>
        <end position="41"/>
    </location>
</feature>
<dbReference type="Pfam" id="PF20152">
    <property type="entry name" value="DUF6534"/>
    <property type="match status" value="1"/>
</dbReference>